<accession>A0A2S1LR86</accession>
<dbReference type="PANTHER" id="PTHR42789:SF1">
    <property type="entry name" value="D-ISOMER SPECIFIC 2-HYDROXYACID DEHYDROGENASE FAMILY PROTEIN (AFU_ORTHOLOGUE AFUA_6G10090)"/>
    <property type="match status" value="1"/>
</dbReference>
<dbReference type="OrthoDB" id="9777288at2"/>
<dbReference type="InterPro" id="IPR006139">
    <property type="entry name" value="D-isomer_2_OHA_DH_cat_dom"/>
</dbReference>
<gene>
    <name evidence="7" type="ORF">FK004_13870</name>
</gene>
<evidence type="ECO:0000313" key="8">
    <source>
        <dbReference type="Proteomes" id="UP000244677"/>
    </source>
</evidence>
<reference evidence="7 8" key="1">
    <citation type="submission" date="2017-04" db="EMBL/GenBank/DDBJ databases">
        <title>Complete genome sequence of Flavobacterium kingsejong AJ004.</title>
        <authorList>
            <person name="Lee P.C."/>
        </authorList>
    </citation>
    <scope>NUCLEOTIDE SEQUENCE [LARGE SCALE GENOMIC DNA]</scope>
    <source>
        <strain evidence="7 8">AJ004</strain>
    </source>
</reference>
<dbReference type="GO" id="GO:0016616">
    <property type="term" value="F:oxidoreductase activity, acting on the CH-OH group of donors, NAD or NADP as acceptor"/>
    <property type="evidence" value="ECO:0007669"/>
    <property type="project" value="InterPro"/>
</dbReference>
<feature type="domain" description="D-isomer specific 2-hydroxyacid dehydrogenase catalytic" evidence="5">
    <location>
        <begin position="20"/>
        <end position="316"/>
    </location>
</feature>
<dbReference type="KEGG" id="fki:FK004_13870"/>
<evidence type="ECO:0000313" key="7">
    <source>
        <dbReference type="EMBL" id="AWG26239.1"/>
    </source>
</evidence>
<dbReference type="PANTHER" id="PTHR42789">
    <property type="entry name" value="D-ISOMER SPECIFIC 2-HYDROXYACID DEHYDROGENASE FAMILY PROTEIN (AFU_ORTHOLOGUE AFUA_6G10090)"/>
    <property type="match status" value="1"/>
</dbReference>
<keyword evidence="8" id="KW-1185">Reference proteome</keyword>
<keyword evidence="2 4" id="KW-0560">Oxidoreductase</keyword>
<dbReference type="SUPFAM" id="SSF52283">
    <property type="entry name" value="Formate/glycerate dehydrogenase catalytic domain-like"/>
    <property type="match status" value="1"/>
</dbReference>
<dbReference type="AlphaFoldDB" id="A0A2S1LR86"/>
<dbReference type="Pfam" id="PF00389">
    <property type="entry name" value="2-Hacid_dh"/>
    <property type="match status" value="1"/>
</dbReference>
<keyword evidence="3" id="KW-0520">NAD</keyword>
<dbReference type="GO" id="GO:0051287">
    <property type="term" value="F:NAD binding"/>
    <property type="evidence" value="ECO:0007669"/>
    <property type="project" value="InterPro"/>
</dbReference>
<name>A0A2S1LR86_9FLAO</name>
<evidence type="ECO:0000256" key="1">
    <source>
        <dbReference type="ARBA" id="ARBA00005854"/>
    </source>
</evidence>
<dbReference type="InterPro" id="IPR036291">
    <property type="entry name" value="NAD(P)-bd_dom_sf"/>
</dbReference>
<dbReference type="Proteomes" id="UP000244677">
    <property type="component" value="Chromosome"/>
</dbReference>
<dbReference type="InterPro" id="IPR050857">
    <property type="entry name" value="D-2-hydroxyacid_DH"/>
</dbReference>
<evidence type="ECO:0000256" key="4">
    <source>
        <dbReference type="RuleBase" id="RU003719"/>
    </source>
</evidence>
<protein>
    <submittedName>
        <fullName evidence="7">3-phosphoglycerate dehydrogenase</fullName>
    </submittedName>
</protein>
<feature type="domain" description="D-isomer specific 2-hydroxyacid dehydrogenase NAD-binding" evidence="6">
    <location>
        <begin position="111"/>
        <end position="285"/>
    </location>
</feature>
<dbReference type="Gene3D" id="3.40.50.720">
    <property type="entry name" value="NAD(P)-binding Rossmann-like Domain"/>
    <property type="match status" value="2"/>
</dbReference>
<evidence type="ECO:0000259" key="5">
    <source>
        <dbReference type="Pfam" id="PF00389"/>
    </source>
</evidence>
<dbReference type="Pfam" id="PF02826">
    <property type="entry name" value="2-Hacid_dh_C"/>
    <property type="match status" value="1"/>
</dbReference>
<comment type="similarity">
    <text evidence="1 4">Belongs to the D-isomer specific 2-hydroxyacid dehydrogenase family.</text>
</comment>
<sequence length="320" mass="34980">MNIIIPEDYQNAVSKLQCFRLLQEHNVTVFNDAVSDEAALAKRFKDADVLVMIRERTPITAGLLDRLPRLKLISQTGKIASHIDLAACSQHKVAVAEGSGSPTAPAELAWSLILNARRQLPQAIAAMKEGRWQTNIGQVLEGQLLGIWGYGKIGKKVAHYAKAFGMRVIVWGSLTSRTAAITDGFESAENKMDFFRLADVISLHLRLVPETTGSVTALDLATMKSTAIIVNISRAELIQEGALENALGMGNPGFAAVDVYENEPVYDVNYPLLQLPNVICTPHLGYVEQQSYELYFGKAFENILAYANGTPTAIVNPEIL</sequence>
<evidence type="ECO:0000256" key="3">
    <source>
        <dbReference type="ARBA" id="ARBA00023027"/>
    </source>
</evidence>
<proteinExistence type="inferred from homology"/>
<dbReference type="RefSeq" id="WP_108737774.1">
    <property type="nucleotide sequence ID" value="NZ_CP020919.1"/>
</dbReference>
<dbReference type="CDD" id="cd12169">
    <property type="entry name" value="PGDH_like_1"/>
    <property type="match status" value="1"/>
</dbReference>
<dbReference type="InterPro" id="IPR006140">
    <property type="entry name" value="D-isomer_DH_NAD-bd"/>
</dbReference>
<evidence type="ECO:0000256" key="2">
    <source>
        <dbReference type="ARBA" id="ARBA00023002"/>
    </source>
</evidence>
<evidence type="ECO:0000259" key="6">
    <source>
        <dbReference type="Pfam" id="PF02826"/>
    </source>
</evidence>
<dbReference type="EMBL" id="CP020919">
    <property type="protein sequence ID" value="AWG26239.1"/>
    <property type="molecule type" value="Genomic_DNA"/>
</dbReference>
<dbReference type="SUPFAM" id="SSF51735">
    <property type="entry name" value="NAD(P)-binding Rossmann-fold domains"/>
    <property type="match status" value="1"/>
</dbReference>
<organism evidence="7 8">
    <name type="scientific">Flavobacterium kingsejongi</name>
    <dbReference type="NCBI Taxonomy" id="1678728"/>
    <lineage>
        <taxon>Bacteria</taxon>
        <taxon>Pseudomonadati</taxon>
        <taxon>Bacteroidota</taxon>
        <taxon>Flavobacteriia</taxon>
        <taxon>Flavobacteriales</taxon>
        <taxon>Flavobacteriaceae</taxon>
        <taxon>Flavobacterium</taxon>
    </lineage>
</organism>